<evidence type="ECO:0000313" key="2">
    <source>
        <dbReference type="Proteomes" id="UP000001056"/>
    </source>
</evidence>
<gene>
    <name evidence="1" type="ORF">CHGG_09858</name>
</gene>
<dbReference type="RefSeq" id="XP_001227785.1">
    <property type="nucleotide sequence ID" value="XM_001227784.1"/>
</dbReference>
<dbReference type="InParanoid" id="Q2GQ96"/>
<evidence type="ECO:0000313" key="1">
    <source>
        <dbReference type="EMBL" id="EAQ83454.1"/>
    </source>
</evidence>
<dbReference type="GeneID" id="4396343"/>
<proteinExistence type="predicted"/>
<dbReference type="VEuPathDB" id="FungiDB:CHGG_09858"/>
<dbReference type="EMBL" id="CH408035">
    <property type="protein sequence ID" value="EAQ83454.1"/>
    <property type="molecule type" value="Genomic_DNA"/>
</dbReference>
<accession>Q2GQ96</accession>
<protein>
    <submittedName>
        <fullName evidence="1">Uncharacterized protein</fullName>
    </submittedName>
</protein>
<sequence length="54" mass="5947">MASVEFHNKWSGKGINTQLLHIVLNVMSETRWGDWAASQAHPGSGASCGEMYRV</sequence>
<organism evidence="1 2">
    <name type="scientific">Chaetomium globosum (strain ATCC 6205 / CBS 148.51 / DSM 1962 / NBRC 6347 / NRRL 1970)</name>
    <name type="common">Soil fungus</name>
    <dbReference type="NCBI Taxonomy" id="306901"/>
    <lineage>
        <taxon>Eukaryota</taxon>
        <taxon>Fungi</taxon>
        <taxon>Dikarya</taxon>
        <taxon>Ascomycota</taxon>
        <taxon>Pezizomycotina</taxon>
        <taxon>Sordariomycetes</taxon>
        <taxon>Sordariomycetidae</taxon>
        <taxon>Sordariales</taxon>
        <taxon>Chaetomiaceae</taxon>
        <taxon>Chaetomium</taxon>
    </lineage>
</organism>
<dbReference type="AlphaFoldDB" id="Q2GQ96"/>
<name>Q2GQ96_CHAGB</name>
<dbReference type="HOGENOM" id="CLU_3050161_0_0_1"/>
<reference evidence="2" key="1">
    <citation type="journal article" date="2015" name="Genome Announc.">
        <title>Draft genome sequence of the cellulolytic fungus Chaetomium globosum.</title>
        <authorList>
            <person name="Cuomo C.A."/>
            <person name="Untereiner W.A."/>
            <person name="Ma L.-J."/>
            <person name="Grabherr M."/>
            <person name="Birren B.W."/>
        </authorList>
    </citation>
    <scope>NUCLEOTIDE SEQUENCE [LARGE SCALE GENOMIC DNA]</scope>
    <source>
        <strain evidence="2">ATCC 6205 / CBS 148.51 / DSM 1962 / NBRC 6347 / NRRL 1970</strain>
    </source>
</reference>
<keyword evidence="2" id="KW-1185">Reference proteome</keyword>
<dbReference type="Proteomes" id="UP000001056">
    <property type="component" value="Unassembled WGS sequence"/>
</dbReference>